<dbReference type="EMBL" id="JAUUTY010000004">
    <property type="protein sequence ID" value="KAK1642907.1"/>
    <property type="molecule type" value="Genomic_DNA"/>
</dbReference>
<dbReference type="PROSITE" id="PS50985">
    <property type="entry name" value="GRAS"/>
    <property type="match status" value="1"/>
</dbReference>
<evidence type="ECO:0000256" key="3">
    <source>
        <dbReference type="PROSITE-ProRule" id="PRU01191"/>
    </source>
</evidence>
<feature type="region of interest" description="Disordered" evidence="4">
    <location>
        <begin position="56"/>
        <end position="82"/>
    </location>
</feature>
<sequence length="662" mass="74388">MGSCEDVEYGDIYSVANPAAAPARMLDFSFHQPHLQFPPSYGFHSLPAAGYLPSPPQPLAFGSTPSPASTTTTELESPEDLSADDAVLAYINQFLLEDDDEEESFPSPGAATATPAPERDSALLAVAKPFVDIIADAAPYQETPWMDPPPNASAGTGAGFPNSMFLSSSSSSSRQSSCQLVPSEPVKEEGRCAVHRGRKKNRHDDDDGLELEDERRRKQSAVCDEEMIREMFDNVLLCNCPDCELQSPLPDESEITKAYVKGSGNRRGRKKGKTKAAAAVEEESVDLTTLLIHCAQAAAIDDHRSSGELLKQIRRHSSAHGDAGQRLAHYVANGLEARLAGVGSTVHRSLVAHRTSIADMLKIFTLYGTACPFLRMSRFFSNQAILQASKGATRLHIIDYGIDHGFQWPVFLQRVAKLEGPHPTIRITAIDLPQPGFRPAERIEATGRRLHDYARMYNIPFEYHAIAAKWDTIRIEDLRIDKDELLIVNCLFRMRHMMDETVTDQSPRMTVLNTIRKLNPHLFIHAVVNGTYNAPFFVTRFKEALFYFSSLFDMLETTASKLEEQEHRMLIERDFFAREALNVIACEGTERVERPETYKQWQVRNLRAGFRQQPLNQETVKKARYKVTRSYNKDFFVDEDNKWMLQGWKGRVIVAMSTWKPS</sequence>
<keyword evidence="1" id="KW-0805">Transcription regulation</keyword>
<reference evidence="5" key="1">
    <citation type="submission" date="2023-07" db="EMBL/GenBank/DDBJ databases">
        <title>A chromosome-level genome assembly of Lolium multiflorum.</title>
        <authorList>
            <person name="Chen Y."/>
            <person name="Copetti D."/>
            <person name="Kolliker R."/>
            <person name="Studer B."/>
        </authorList>
    </citation>
    <scope>NUCLEOTIDE SEQUENCE</scope>
    <source>
        <strain evidence="5">02402/16</strain>
        <tissue evidence="5">Leaf</tissue>
    </source>
</reference>
<proteinExistence type="inferred from homology"/>
<comment type="similarity">
    <text evidence="3">Belongs to the GRAS family.</text>
</comment>
<keyword evidence="6" id="KW-1185">Reference proteome</keyword>
<evidence type="ECO:0000256" key="4">
    <source>
        <dbReference type="SAM" id="MobiDB-lite"/>
    </source>
</evidence>
<evidence type="ECO:0000313" key="6">
    <source>
        <dbReference type="Proteomes" id="UP001231189"/>
    </source>
</evidence>
<protein>
    <submittedName>
        <fullName evidence="5">Uncharacterized protein</fullName>
    </submittedName>
</protein>
<feature type="compositionally biased region" description="Low complexity" evidence="4">
    <location>
        <begin position="167"/>
        <end position="177"/>
    </location>
</feature>
<feature type="region of interest" description="SAW" evidence="3">
    <location>
        <begin position="585"/>
        <end position="660"/>
    </location>
</feature>
<name>A0AAD8RZS8_LOLMU</name>
<feature type="region of interest" description="VHIID" evidence="3">
    <location>
        <begin position="364"/>
        <end position="429"/>
    </location>
</feature>
<feature type="region of interest" description="Leucine repeat II (LRII)" evidence="3">
    <location>
        <begin position="445"/>
        <end position="477"/>
    </location>
</feature>
<dbReference type="Pfam" id="PF03514">
    <property type="entry name" value="GRAS"/>
    <property type="match status" value="1"/>
</dbReference>
<evidence type="ECO:0000256" key="1">
    <source>
        <dbReference type="ARBA" id="ARBA00023015"/>
    </source>
</evidence>
<feature type="compositionally biased region" description="Low complexity" evidence="4">
    <location>
        <begin position="63"/>
        <end position="75"/>
    </location>
</feature>
<comment type="caution">
    <text evidence="3">Lacks conserved residue(s) required for the propagation of feature annotation.</text>
</comment>
<dbReference type="InterPro" id="IPR005202">
    <property type="entry name" value="TF_GRAS"/>
</dbReference>
<feature type="short sequence motif" description="VHIID" evidence="3">
    <location>
        <begin position="395"/>
        <end position="399"/>
    </location>
</feature>
<evidence type="ECO:0000256" key="2">
    <source>
        <dbReference type="ARBA" id="ARBA00023163"/>
    </source>
</evidence>
<feature type="region of interest" description="Leucine repeat I (LRI)" evidence="3">
    <location>
        <begin position="285"/>
        <end position="345"/>
    </location>
</feature>
<dbReference type="PANTHER" id="PTHR31636">
    <property type="entry name" value="OSJNBA0084A10.13 PROTEIN-RELATED"/>
    <property type="match status" value="1"/>
</dbReference>
<keyword evidence="2" id="KW-0804">Transcription</keyword>
<dbReference type="Proteomes" id="UP001231189">
    <property type="component" value="Unassembled WGS sequence"/>
</dbReference>
<organism evidence="5 6">
    <name type="scientific">Lolium multiflorum</name>
    <name type="common">Italian ryegrass</name>
    <name type="synonym">Lolium perenne subsp. multiflorum</name>
    <dbReference type="NCBI Taxonomy" id="4521"/>
    <lineage>
        <taxon>Eukaryota</taxon>
        <taxon>Viridiplantae</taxon>
        <taxon>Streptophyta</taxon>
        <taxon>Embryophyta</taxon>
        <taxon>Tracheophyta</taxon>
        <taxon>Spermatophyta</taxon>
        <taxon>Magnoliopsida</taxon>
        <taxon>Liliopsida</taxon>
        <taxon>Poales</taxon>
        <taxon>Poaceae</taxon>
        <taxon>BOP clade</taxon>
        <taxon>Pooideae</taxon>
        <taxon>Poodae</taxon>
        <taxon>Poeae</taxon>
        <taxon>Poeae Chloroplast Group 2 (Poeae type)</taxon>
        <taxon>Loliodinae</taxon>
        <taxon>Loliinae</taxon>
        <taxon>Lolium</taxon>
    </lineage>
</organism>
<gene>
    <name evidence="5" type="ORF">QYE76_060712</name>
</gene>
<accession>A0AAD8RZS8</accession>
<evidence type="ECO:0000313" key="5">
    <source>
        <dbReference type="EMBL" id="KAK1642907.1"/>
    </source>
</evidence>
<comment type="caution">
    <text evidence="5">The sequence shown here is derived from an EMBL/GenBank/DDBJ whole genome shotgun (WGS) entry which is preliminary data.</text>
</comment>
<dbReference type="AlphaFoldDB" id="A0AAD8RZS8"/>
<feature type="region of interest" description="Disordered" evidence="4">
    <location>
        <begin position="141"/>
        <end position="220"/>
    </location>
</feature>